<evidence type="ECO:0000256" key="1">
    <source>
        <dbReference type="SAM" id="Phobius"/>
    </source>
</evidence>
<gene>
    <name evidence="2" type="ORF">DFK10_15540</name>
</gene>
<dbReference type="Proteomes" id="UP000245293">
    <property type="component" value="Unassembled WGS sequence"/>
</dbReference>
<sequence>MDVPSGPANLRISGESYPVTLRRHRFKLYASVETCLRIDFDDEALAGMFVRDDIESVGLSLKSVHGLLDASGMLKIVKIMETTRDVRKLSLQCVNDMHFKAAATAREDHAIYAAIVEMLTQKGIGRALSELPMDCAVPEDDPQSDRDAYLGQAFYERPWRCCLFLLKPDDIVPRDQGGLFESVETEKYFAPRANQEAWFRGRVGRLTDKNGMFCLLEPEGRFDTEAILELMASFLLPISMKVMLETSRFNILDMADRMIRKAQGFTGPVALSYLTRARVRYADMLKWRSFLSSQQKAIHDKNVDYYQIDKELALMGEDAAALKTAVDVERMDASERFARLATWFALGLSLLSVASTMTAVAQFYLDDRMMLEPMVRIGIIAGGPVALIAMFVVVLTWANRRQRVVR</sequence>
<comment type="caution">
    <text evidence="2">The sequence shown here is derived from an EMBL/GenBank/DDBJ whole genome shotgun (WGS) entry which is preliminary data.</text>
</comment>
<name>A0A2V1NZI6_9RHOB</name>
<evidence type="ECO:0000313" key="3">
    <source>
        <dbReference type="Proteomes" id="UP000245293"/>
    </source>
</evidence>
<accession>A0A2V1NZI6</accession>
<feature type="transmembrane region" description="Helical" evidence="1">
    <location>
        <begin position="226"/>
        <end position="244"/>
    </location>
</feature>
<protein>
    <submittedName>
        <fullName evidence="2">Uncharacterized protein</fullName>
    </submittedName>
</protein>
<keyword evidence="1" id="KW-0472">Membrane</keyword>
<reference evidence="3" key="1">
    <citation type="submission" date="2018-05" db="EMBL/GenBank/DDBJ databases">
        <authorList>
            <person name="Du Z."/>
            <person name="Wang X."/>
        </authorList>
    </citation>
    <scope>NUCLEOTIDE SEQUENCE [LARGE SCALE GENOMIC DNA]</scope>
    <source>
        <strain evidence="3">WDS4C29</strain>
    </source>
</reference>
<feature type="transmembrane region" description="Helical" evidence="1">
    <location>
        <begin position="340"/>
        <end position="365"/>
    </location>
</feature>
<keyword evidence="1" id="KW-0812">Transmembrane</keyword>
<dbReference type="EMBL" id="QETF01000026">
    <property type="protein sequence ID" value="PWG15679.1"/>
    <property type="molecule type" value="Genomic_DNA"/>
</dbReference>
<organism evidence="2 3">
    <name type="scientific">Salibaculum griseiflavum</name>
    <dbReference type="NCBI Taxonomy" id="1914409"/>
    <lineage>
        <taxon>Bacteria</taxon>
        <taxon>Pseudomonadati</taxon>
        <taxon>Pseudomonadota</taxon>
        <taxon>Alphaproteobacteria</taxon>
        <taxon>Rhodobacterales</taxon>
        <taxon>Roseobacteraceae</taxon>
        <taxon>Salibaculum</taxon>
    </lineage>
</organism>
<proteinExistence type="predicted"/>
<feature type="transmembrane region" description="Helical" evidence="1">
    <location>
        <begin position="377"/>
        <end position="398"/>
    </location>
</feature>
<evidence type="ECO:0000313" key="2">
    <source>
        <dbReference type="EMBL" id="PWG15679.1"/>
    </source>
</evidence>
<keyword evidence="1" id="KW-1133">Transmembrane helix</keyword>
<dbReference type="AlphaFoldDB" id="A0A2V1NZI6"/>
<keyword evidence="3" id="KW-1185">Reference proteome</keyword>